<dbReference type="AlphaFoldDB" id="X1EBR9"/>
<name>X1EBR9_9ZZZZ</name>
<evidence type="ECO:0000313" key="1">
    <source>
        <dbReference type="EMBL" id="GAH14574.1"/>
    </source>
</evidence>
<gene>
    <name evidence="1" type="ORF">S01H4_64890</name>
</gene>
<sequence length="32" mass="3671">MSKINQAHFPRKEAKPLMPSQLDFDVDVDVDV</sequence>
<protein>
    <submittedName>
        <fullName evidence="1">Uncharacterized protein</fullName>
    </submittedName>
</protein>
<comment type="caution">
    <text evidence="1">The sequence shown here is derived from an EMBL/GenBank/DDBJ whole genome shotgun (WGS) entry which is preliminary data.</text>
</comment>
<feature type="non-terminal residue" evidence="1">
    <location>
        <position position="32"/>
    </location>
</feature>
<dbReference type="EMBL" id="BART01039499">
    <property type="protein sequence ID" value="GAH14574.1"/>
    <property type="molecule type" value="Genomic_DNA"/>
</dbReference>
<proteinExistence type="predicted"/>
<organism evidence="1">
    <name type="scientific">marine sediment metagenome</name>
    <dbReference type="NCBI Taxonomy" id="412755"/>
    <lineage>
        <taxon>unclassified sequences</taxon>
        <taxon>metagenomes</taxon>
        <taxon>ecological metagenomes</taxon>
    </lineage>
</organism>
<reference evidence="1" key="1">
    <citation type="journal article" date="2014" name="Front. Microbiol.">
        <title>High frequency of phylogenetically diverse reductive dehalogenase-homologous genes in deep subseafloor sedimentary metagenomes.</title>
        <authorList>
            <person name="Kawai M."/>
            <person name="Futagami T."/>
            <person name="Toyoda A."/>
            <person name="Takaki Y."/>
            <person name="Nishi S."/>
            <person name="Hori S."/>
            <person name="Arai W."/>
            <person name="Tsubouchi T."/>
            <person name="Morono Y."/>
            <person name="Uchiyama I."/>
            <person name="Ito T."/>
            <person name="Fujiyama A."/>
            <person name="Inagaki F."/>
            <person name="Takami H."/>
        </authorList>
    </citation>
    <scope>NUCLEOTIDE SEQUENCE</scope>
    <source>
        <strain evidence="1">Expedition CK06-06</strain>
    </source>
</reference>
<accession>X1EBR9</accession>